<gene>
    <name evidence="1" type="ORF">IWW38_003148</name>
</gene>
<comment type="caution">
    <text evidence="1">The sequence shown here is derived from an EMBL/GenBank/DDBJ whole genome shotgun (WGS) entry which is preliminary data.</text>
</comment>
<organism evidence="1 2">
    <name type="scientific">Coemansia aciculifera</name>
    <dbReference type="NCBI Taxonomy" id="417176"/>
    <lineage>
        <taxon>Eukaryota</taxon>
        <taxon>Fungi</taxon>
        <taxon>Fungi incertae sedis</taxon>
        <taxon>Zoopagomycota</taxon>
        <taxon>Kickxellomycotina</taxon>
        <taxon>Kickxellomycetes</taxon>
        <taxon>Kickxellales</taxon>
        <taxon>Kickxellaceae</taxon>
        <taxon>Coemansia</taxon>
    </lineage>
</organism>
<accession>A0ACC1M168</accession>
<proteinExistence type="predicted"/>
<keyword evidence="2" id="KW-1185">Reference proteome</keyword>
<evidence type="ECO:0000313" key="2">
    <source>
        <dbReference type="Proteomes" id="UP001139981"/>
    </source>
</evidence>
<feature type="non-terminal residue" evidence="1">
    <location>
        <position position="398"/>
    </location>
</feature>
<dbReference type="EMBL" id="JANBVB010000693">
    <property type="protein sequence ID" value="KAJ2892629.1"/>
    <property type="molecule type" value="Genomic_DNA"/>
</dbReference>
<evidence type="ECO:0000313" key="1">
    <source>
        <dbReference type="EMBL" id="KAJ2892629.1"/>
    </source>
</evidence>
<dbReference type="Proteomes" id="UP001139981">
    <property type="component" value="Unassembled WGS sequence"/>
</dbReference>
<sequence>MNQTGVARKVLQECAEYRQRSPHPSRPQHPATVDLAVWLDVHRLFKSLKVAPGNDSSEGKDPCTASQAEGLTDLCMFVRNAAAMEHANQDLANSAGIVGDVRRTISDMVRRELSCPEATRCVTVAAQAMSNLVTGNRQLQHSLLEQELASGIPAIDTVFWYLLASVNGQTNMAGLVLLLNCLKDSAEATSLLCSTEAGRLVASHIGELFGEDENDESDTKAMLYTILSQIIDCGKLDQLLGGDLSLRAYGLVDALAVYCNEHSSTADYQRVVSRDLIAALTLLLSKSHAVLVHVWEDTAAVYMPEDDIHGNVDMDDIMAAHRCLGATISALGSITTEASAEVSDWILECKTLHQVIALLGLLSKHLPRIERANERQSAPQVGGLDAGDASSIKHLFMF</sequence>
<name>A0ACC1M168_9FUNG</name>
<protein>
    <submittedName>
        <fullName evidence="1">Uncharacterized protein</fullName>
    </submittedName>
</protein>
<reference evidence="1" key="1">
    <citation type="submission" date="2022-07" db="EMBL/GenBank/DDBJ databases">
        <title>Phylogenomic reconstructions and comparative analyses of Kickxellomycotina fungi.</title>
        <authorList>
            <person name="Reynolds N.K."/>
            <person name="Stajich J.E."/>
            <person name="Barry K."/>
            <person name="Grigoriev I.V."/>
            <person name="Crous P."/>
            <person name="Smith M.E."/>
        </authorList>
    </citation>
    <scope>NUCLEOTIDE SEQUENCE</scope>
    <source>
        <strain evidence="1">CBS 190363</strain>
    </source>
</reference>